<dbReference type="PANTHER" id="PTHR46157:SF4">
    <property type="entry name" value="K(+) EFFLUX ANTIPORTER 3, CHLOROPLASTIC"/>
    <property type="match status" value="1"/>
</dbReference>
<dbReference type="InterPro" id="IPR003148">
    <property type="entry name" value="RCK_N"/>
</dbReference>
<feature type="transmembrane region" description="Helical" evidence="14">
    <location>
        <begin position="229"/>
        <end position="247"/>
    </location>
</feature>
<proteinExistence type="inferred from homology"/>
<keyword evidence="12 14" id="KW-0472">Membrane</keyword>
<dbReference type="PANTHER" id="PTHR46157">
    <property type="entry name" value="K(+) EFFLUX ANTIPORTER 3, CHLOROPLASTIC"/>
    <property type="match status" value="1"/>
</dbReference>
<dbReference type="PROSITE" id="PS51201">
    <property type="entry name" value="RCK_N"/>
    <property type="match status" value="1"/>
</dbReference>
<organism evidence="16 17">
    <name type="scientific">Leucothrix arctica</name>
    <dbReference type="NCBI Taxonomy" id="1481894"/>
    <lineage>
        <taxon>Bacteria</taxon>
        <taxon>Pseudomonadati</taxon>
        <taxon>Pseudomonadota</taxon>
        <taxon>Gammaproteobacteria</taxon>
        <taxon>Thiotrichales</taxon>
        <taxon>Thiotrichaceae</taxon>
        <taxon>Leucothrix</taxon>
    </lineage>
</organism>
<gene>
    <name evidence="16" type="ORF">DKT75_13925</name>
</gene>
<feature type="domain" description="RCK N-terminal" evidence="15">
    <location>
        <begin position="418"/>
        <end position="537"/>
    </location>
</feature>
<keyword evidence="5" id="KW-1003">Cell membrane</keyword>
<keyword evidence="8 14" id="KW-0812">Transmembrane</keyword>
<accession>A0A317C896</accession>
<evidence type="ECO:0000313" key="16">
    <source>
        <dbReference type="EMBL" id="PWQ94846.1"/>
    </source>
</evidence>
<dbReference type="FunFam" id="3.40.50.720:FF:000036">
    <property type="entry name" value="Glutathione-regulated potassium-efflux system protein KefB"/>
    <property type="match status" value="1"/>
</dbReference>
<evidence type="ECO:0000256" key="9">
    <source>
        <dbReference type="ARBA" id="ARBA00022958"/>
    </source>
</evidence>
<evidence type="ECO:0000256" key="13">
    <source>
        <dbReference type="SAM" id="Coils"/>
    </source>
</evidence>
<evidence type="ECO:0000259" key="15">
    <source>
        <dbReference type="PROSITE" id="PS51201"/>
    </source>
</evidence>
<keyword evidence="3" id="KW-0813">Transport</keyword>
<feature type="coiled-coil region" evidence="13">
    <location>
        <begin position="577"/>
        <end position="604"/>
    </location>
</feature>
<feature type="transmembrane region" description="Helical" evidence="14">
    <location>
        <begin position="373"/>
        <end position="391"/>
    </location>
</feature>
<feature type="transmembrane region" description="Helical" evidence="14">
    <location>
        <begin position="146"/>
        <end position="171"/>
    </location>
</feature>
<dbReference type="OrthoDB" id="9781411at2"/>
<keyword evidence="7" id="KW-0633">Potassium transport</keyword>
<dbReference type="SUPFAM" id="SSF51735">
    <property type="entry name" value="NAD(P)-binding Rossmann-fold domains"/>
    <property type="match status" value="1"/>
</dbReference>
<dbReference type="Pfam" id="PF02254">
    <property type="entry name" value="TrkA_N"/>
    <property type="match status" value="1"/>
</dbReference>
<evidence type="ECO:0000256" key="11">
    <source>
        <dbReference type="ARBA" id="ARBA00023065"/>
    </source>
</evidence>
<evidence type="ECO:0000256" key="1">
    <source>
        <dbReference type="ARBA" id="ARBA00004429"/>
    </source>
</evidence>
<dbReference type="Gene3D" id="1.20.1530.20">
    <property type="match status" value="1"/>
</dbReference>
<evidence type="ECO:0000256" key="6">
    <source>
        <dbReference type="ARBA" id="ARBA00022519"/>
    </source>
</evidence>
<name>A0A317C896_9GAMM</name>
<dbReference type="GO" id="GO:0005886">
    <property type="term" value="C:plasma membrane"/>
    <property type="evidence" value="ECO:0007669"/>
    <property type="project" value="UniProtKB-SubCell"/>
</dbReference>
<feature type="transmembrane region" description="Helical" evidence="14">
    <location>
        <begin position="309"/>
        <end position="328"/>
    </location>
</feature>
<keyword evidence="9" id="KW-0630">Potassium</keyword>
<feature type="transmembrane region" description="Helical" evidence="14">
    <location>
        <begin position="284"/>
        <end position="303"/>
    </location>
</feature>
<dbReference type="NCBIfam" id="TIGR00932">
    <property type="entry name" value="2a37"/>
    <property type="match status" value="1"/>
</dbReference>
<evidence type="ECO:0000256" key="3">
    <source>
        <dbReference type="ARBA" id="ARBA00022448"/>
    </source>
</evidence>
<dbReference type="InterPro" id="IPR038770">
    <property type="entry name" value="Na+/solute_symporter_sf"/>
</dbReference>
<keyword evidence="4" id="KW-0050">Antiport</keyword>
<dbReference type="InterPro" id="IPR036291">
    <property type="entry name" value="NAD(P)-bd_dom_sf"/>
</dbReference>
<dbReference type="GO" id="GO:0006813">
    <property type="term" value="P:potassium ion transport"/>
    <property type="evidence" value="ECO:0007669"/>
    <property type="project" value="UniProtKB-KW"/>
</dbReference>
<dbReference type="InterPro" id="IPR004771">
    <property type="entry name" value="K/H_exchanger"/>
</dbReference>
<dbReference type="Pfam" id="PF00999">
    <property type="entry name" value="Na_H_Exchanger"/>
    <property type="match status" value="1"/>
</dbReference>
<evidence type="ECO:0000256" key="12">
    <source>
        <dbReference type="ARBA" id="ARBA00023136"/>
    </source>
</evidence>
<evidence type="ECO:0000313" key="17">
    <source>
        <dbReference type="Proteomes" id="UP000245506"/>
    </source>
</evidence>
<evidence type="ECO:0000256" key="7">
    <source>
        <dbReference type="ARBA" id="ARBA00022538"/>
    </source>
</evidence>
<feature type="transmembrane region" description="Helical" evidence="14">
    <location>
        <begin position="196"/>
        <end position="217"/>
    </location>
</feature>
<feature type="transmembrane region" description="Helical" evidence="14">
    <location>
        <begin position="30"/>
        <end position="48"/>
    </location>
</feature>
<dbReference type="FunFam" id="1.20.1530.20:FF:000001">
    <property type="entry name" value="Glutathione-regulated potassium-efflux system protein KefB"/>
    <property type="match status" value="1"/>
</dbReference>
<comment type="subcellular location">
    <subcellularLocation>
        <location evidence="1">Cell inner membrane</location>
        <topology evidence="1">Multi-pass membrane protein</topology>
    </subcellularLocation>
</comment>
<dbReference type="AlphaFoldDB" id="A0A317C896"/>
<comment type="caution">
    <text evidence="16">The sequence shown here is derived from an EMBL/GenBank/DDBJ whole genome shotgun (WGS) entry which is preliminary data.</text>
</comment>
<keyword evidence="13" id="KW-0175">Coiled coil</keyword>
<dbReference type="Proteomes" id="UP000245506">
    <property type="component" value="Unassembled WGS sequence"/>
</dbReference>
<dbReference type="RefSeq" id="WP_109824049.1">
    <property type="nucleotide sequence ID" value="NZ_QGKL01000038.1"/>
</dbReference>
<keyword evidence="10 14" id="KW-1133">Transmembrane helix</keyword>
<keyword evidence="17" id="KW-1185">Reference proteome</keyword>
<dbReference type="GO" id="GO:0015297">
    <property type="term" value="F:antiporter activity"/>
    <property type="evidence" value="ECO:0007669"/>
    <property type="project" value="UniProtKB-KW"/>
</dbReference>
<sequence length="623" mass="68264">MESSLLQAFIFLAAGVIAVPIASRLGLGSVLGYLIAGALIGPSVLGFLNDAESLMHFSEFGVVMMLFLIGLELKPSLLWRMRMPILGLGGLQMALTTGVITGIAYFFGQPWQTALAIGLILALSSTALALQILGEKKLMNAASGKSSFAVLLFQDIAVIPIIAILPLLAVINPNDHTGPHAESHESASLIAHLPGFQQALIIIFAVSILVLVGRFLSRPLFRYITESKLRELFTATALMMVMGIALLMDMVGLSPALGAFIAGVVLADSEYRHELEANIDPFKALLLGLFFISVGASIDFDLISTEPLLLGQIVFGLITIKFFILLGLAKLFKIPGGGKYWFSFALAQGGEFGFVLLSSSLEGRILPKETIDILTATIAISMVMTPLLILLNEKLIIPRFKEAKVTGPEADEIMEEQDSPVIIAGFGRYGQIVGRLLFANDIPVTILDHNAAHIERLRSFGYTVFYGDTARSDLLHTAGADKAKILIVTVDDREKAIEIVKMAKHSFPHLEIHARAYDALHYHALKAAGADYIERELFLSSLKMGEKSLKALGMRAFHARRQALQFAEHDQRTTDRLGKHLNDNKRYISEARQAQEEVLKILRRDKWTNRTTEDHAWDSTGHK</sequence>
<feature type="transmembrane region" description="Helical" evidence="14">
    <location>
        <begin position="85"/>
        <end position="107"/>
    </location>
</feature>
<reference evidence="16 17" key="1">
    <citation type="submission" date="2018-05" db="EMBL/GenBank/DDBJ databases">
        <title>Leucothrix arctica sp. nov., isolated from Arctic seawater.</title>
        <authorList>
            <person name="Choi A."/>
            <person name="Baek K."/>
        </authorList>
    </citation>
    <scope>NUCLEOTIDE SEQUENCE [LARGE SCALE GENOMIC DNA]</scope>
    <source>
        <strain evidence="16 17">IMCC9719</strain>
    </source>
</reference>
<evidence type="ECO:0000256" key="14">
    <source>
        <dbReference type="SAM" id="Phobius"/>
    </source>
</evidence>
<dbReference type="EMBL" id="QGKL01000038">
    <property type="protein sequence ID" value="PWQ94846.1"/>
    <property type="molecule type" value="Genomic_DNA"/>
</dbReference>
<feature type="transmembrane region" description="Helical" evidence="14">
    <location>
        <begin position="113"/>
        <end position="134"/>
    </location>
</feature>
<evidence type="ECO:0000256" key="8">
    <source>
        <dbReference type="ARBA" id="ARBA00022692"/>
    </source>
</evidence>
<evidence type="ECO:0000256" key="5">
    <source>
        <dbReference type="ARBA" id="ARBA00022475"/>
    </source>
</evidence>
<evidence type="ECO:0000256" key="4">
    <source>
        <dbReference type="ARBA" id="ARBA00022449"/>
    </source>
</evidence>
<feature type="transmembrane region" description="Helical" evidence="14">
    <location>
        <begin position="54"/>
        <end position="73"/>
    </location>
</feature>
<comment type="similarity">
    <text evidence="2">Belongs to the monovalent cation:proton antiporter 2 (CPA2) transporter (TC 2.A.37) family.</text>
</comment>
<dbReference type="GO" id="GO:1902600">
    <property type="term" value="P:proton transmembrane transport"/>
    <property type="evidence" value="ECO:0007669"/>
    <property type="project" value="InterPro"/>
</dbReference>
<dbReference type="GO" id="GO:0008324">
    <property type="term" value="F:monoatomic cation transmembrane transporter activity"/>
    <property type="evidence" value="ECO:0007669"/>
    <property type="project" value="InterPro"/>
</dbReference>
<evidence type="ECO:0000256" key="10">
    <source>
        <dbReference type="ARBA" id="ARBA00022989"/>
    </source>
</evidence>
<evidence type="ECO:0000256" key="2">
    <source>
        <dbReference type="ARBA" id="ARBA00005551"/>
    </source>
</evidence>
<feature type="transmembrane region" description="Helical" evidence="14">
    <location>
        <begin position="6"/>
        <end position="23"/>
    </location>
</feature>
<keyword evidence="11" id="KW-0406">Ion transport</keyword>
<dbReference type="Gene3D" id="3.40.50.720">
    <property type="entry name" value="NAD(P)-binding Rossmann-like Domain"/>
    <property type="match status" value="1"/>
</dbReference>
<dbReference type="InterPro" id="IPR006153">
    <property type="entry name" value="Cation/H_exchanger_TM"/>
</dbReference>
<keyword evidence="6" id="KW-0997">Cell inner membrane</keyword>
<feature type="transmembrane region" description="Helical" evidence="14">
    <location>
        <begin position="340"/>
        <end position="361"/>
    </location>
</feature>
<protein>
    <submittedName>
        <fullName evidence="16">Potassium transporter</fullName>
    </submittedName>
</protein>